<dbReference type="OrthoDB" id="3800442at2759"/>
<gene>
    <name evidence="2" type="ORF">CC78DRAFT_568507</name>
</gene>
<organism evidence="2 3">
    <name type="scientific">Lojkania enalia</name>
    <dbReference type="NCBI Taxonomy" id="147567"/>
    <lineage>
        <taxon>Eukaryota</taxon>
        <taxon>Fungi</taxon>
        <taxon>Dikarya</taxon>
        <taxon>Ascomycota</taxon>
        <taxon>Pezizomycotina</taxon>
        <taxon>Dothideomycetes</taxon>
        <taxon>Pleosporomycetidae</taxon>
        <taxon>Pleosporales</taxon>
        <taxon>Pleosporales incertae sedis</taxon>
        <taxon>Lojkania</taxon>
    </lineage>
</organism>
<dbReference type="AlphaFoldDB" id="A0A9P4K7F9"/>
<dbReference type="EMBL" id="ML986618">
    <property type="protein sequence ID" value="KAF2264204.1"/>
    <property type="molecule type" value="Genomic_DNA"/>
</dbReference>
<accession>A0A9P4K7F9</accession>
<keyword evidence="3" id="KW-1185">Reference proteome</keyword>
<sequence length="121" mass="13973">MSSPRKPDSPHGLKLSTRPFIRRPSSHQHPSISELQQQIHDLQLQLEAKTQEADSANARAEEAKHREKKVKELAKRFWDEEWRSMREYMLAFSAREDVEEIEERILGEYGGLFGRGGDGGE</sequence>
<evidence type="ECO:0000313" key="2">
    <source>
        <dbReference type="EMBL" id="KAF2264204.1"/>
    </source>
</evidence>
<proteinExistence type="predicted"/>
<evidence type="ECO:0000256" key="1">
    <source>
        <dbReference type="SAM" id="MobiDB-lite"/>
    </source>
</evidence>
<reference evidence="3" key="1">
    <citation type="journal article" date="2020" name="Stud. Mycol.">
        <title>101 Dothideomycetes genomes: A test case for predicting lifestyles and emergence of pathogens.</title>
        <authorList>
            <person name="Haridas S."/>
            <person name="Albert R."/>
            <person name="Binder M."/>
            <person name="Bloem J."/>
            <person name="LaButti K."/>
            <person name="Salamov A."/>
            <person name="Andreopoulos B."/>
            <person name="Baker S."/>
            <person name="Barry K."/>
            <person name="Bills G."/>
            <person name="Bluhm B."/>
            <person name="Cannon C."/>
            <person name="Castanera R."/>
            <person name="Culley D."/>
            <person name="Daum C."/>
            <person name="Ezra D."/>
            <person name="Gonzalez J."/>
            <person name="Henrissat B."/>
            <person name="Kuo A."/>
            <person name="Liang C."/>
            <person name="Lipzen A."/>
            <person name="Lutzoni F."/>
            <person name="Magnuson J."/>
            <person name="Mondo S."/>
            <person name="Nolan M."/>
            <person name="Ohm R."/>
            <person name="Pangilinan J."/>
            <person name="Park H.-J."/>
            <person name="Ramirez L."/>
            <person name="Alfaro M."/>
            <person name="Sun H."/>
            <person name="Tritt A."/>
            <person name="Yoshinaga Y."/>
            <person name="Zwiers L.-H."/>
            <person name="Turgeon B."/>
            <person name="Goodwin S."/>
            <person name="Spatafora J."/>
            <person name="Crous P."/>
            <person name="Grigoriev I."/>
        </authorList>
    </citation>
    <scope>NUCLEOTIDE SEQUENCE [LARGE SCALE GENOMIC DNA]</scope>
    <source>
        <strain evidence="3">CBS 304.66</strain>
    </source>
</reference>
<evidence type="ECO:0000313" key="3">
    <source>
        <dbReference type="Proteomes" id="UP000800093"/>
    </source>
</evidence>
<feature type="region of interest" description="Disordered" evidence="1">
    <location>
        <begin position="1"/>
        <end position="34"/>
    </location>
</feature>
<name>A0A9P4K7F9_9PLEO</name>
<comment type="caution">
    <text evidence="2">The sequence shown here is derived from an EMBL/GenBank/DDBJ whole genome shotgun (WGS) entry which is preliminary data.</text>
</comment>
<dbReference type="Proteomes" id="UP000800093">
    <property type="component" value="Unassembled WGS sequence"/>
</dbReference>
<feature type="compositionally biased region" description="Basic and acidic residues" evidence="1">
    <location>
        <begin position="1"/>
        <end position="11"/>
    </location>
</feature>
<protein>
    <submittedName>
        <fullName evidence="2">Uncharacterized protein</fullName>
    </submittedName>
</protein>